<sequence>MPFKWKPTENPRKKVDPGVMKAAVKRVLDDNVSIRAAAVEYEVDRKTLGRYVTKVKEGNETAFKADHNSSQIFSSEEENDLEKYLLTAARLNYGLTPKELRRFAYEYAVARGKPIGDNWKRNNQASYDWERGFMHRHPRLSLRNPQGKSLGRGTAFNPTSVGEFFQNLRSVYHTNKFGPESIYNLDETGVTNVQKPGKVIAPKGEKQVSKMTSAERGTLVTLCCAVSATGNAVPPFFVYPRQRLNDKMIDGAPVGSCAGVSPNNHESHVTPQTLQIAKDNGITLITLPPHTSHKTQPLDRTVFGPFKTVYNQAIDDFMTTHPGETATIYQIPKFVGNAFPVSFTPANIISGFKCTGIWPFDSTIFNSTDFMSSYVTYRPSPASEDAAAISKEPHPTLITQPSCSGISPEQVRPFPKAGPKKSKNGRKRVVSRVLTDTPVKAAIEKEYEERVNRKRNQATLPSKTIRKIFPNDCEDSVSIEKERGKREENLTLLLRLMRTRLLKI</sequence>
<dbReference type="SUPFAM" id="SSF46689">
    <property type="entry name" value="Homeodomain-like"/>
    <property type="match status" value="1"/>
</dbReference>
<dbReference type="InterPro" id="IPR009057">
    <property type="entry name" value="Homeodomain-like_sf"/>
</dbReference>
<organism evidence="4 5">
    <name type="scientific">Periplaneta americana</name>
    <name type="common">American cockroach</name>
    <name type="synonym">Blatta americana</name>
    <dbReference type="NCBI Taxonomy" id="6978"/>
    <lineage>
        <taxon>Eukaryota</taxon>
        <taxon>Metazoa</taxon>
        <taxon>Ecdysozoa</taxon>
        <taxon>Arthropoda</taxon>
        <taxon>Hexapoda</taxon>
        <taxon>Insecta</taxon>
        <taxon>Pterygota</taxon>
        <taxon>Neoptera</taxon>
        <taxon>Polyneoptera</taxon>
        <taxon>Dictyoptera</taxon>
        <taxon>Blattodea</taxon>
        <taxon>Blattoidea</taxon>
        <taxon>Blattidae</taxon>
        <taxon>Blattinae</taxon>
        <taxon>Periplaneta</taxon>
    </lineage>
</organism>
<dbReference type="Proteomes" id="UP001148838">
    <property type="component" value="Unassembled WGS sequence"/>
</dbReference>
<accession>A0ABQ8S446</accession>
<feature type="region of interest" description="Disordered" evidence="2">
    <location>
        <begin position="400"/>
        <end position="429"/>
    </location>
</feature>
<reference evidence="4 5" key="1">
    <citation type="journal article" date="2022" name="Allergy">
        <title>Genome assembly and annotation of Periplaneta americana reveal a comprehensive cockroach allergen profile.</title>
        <authorList>
            <person name="Wang L."/>
            <person name="Xiong Q."/>
            <person name="Saelim N."/>
            <person name="Wang L."/>
            <person name="Nong W."/>
            <person name="Wan A.T."/>
            <person name="Shi M."/>
            <person name="Liu X."/>
            <person name="Cao Q."/>
            <person name="Hui J.H.L."/>
            <person name="Sookrung N."/>
            <person name="Leung T.F."/>
            <person name="Tungtrongchitr A."/>
            <person name="Tsui S.K.W."/>
        </authorList>
    </citation>
    <scope>NUCLEOTIDE SEQUENCE [LARGE SCALE GENOMIC DNA]</scope>
    <source>
        <strain evidence="4">PWHHKU_190912</strain>
    </source>
</reference>
<proteinExistence type="predicted"/>
<protein>
    <recommendedName>
        <fullName evidence="3">DDE-1 domain-containing protein</fullName>
    </recommendedName>
</protein>
<dbReference type="PANTHER" id="PTHR19303">
    <property type="entry name" value="TRANSPOSON"/>
    <property type="match status" value="1"/>
</dbReference>
<evidence type="ECO:0000259" key="3">
    <source>
        <dbReference type="Pfam" id="PF03184"/>
    </source>
</evidence>
<gene>
    <name evidence="4" type="ORF">ANN_25777</name>
</gene>
<dbReference type="PANTHER" id="PTHR19303:SF74">
    <property type="entry name" value="POGO TRANSPOSABLE ELEMENT WITH KRAB DOMAIN"/>
    <property type="match status" value="1"/>
</dbReference>
<evidence type="ECO:0000256" key="1">
    <source>
        <dbReference type="ARBA" id="ARBA00004123"/>
    </source>
</evidence>
<dbReference type="InterPro" id="IPR004875">
    <property type="entry name" value="DDE_SF_endonuclease_dom"/>
</dbReference>
<name>A0ABQ8S446_PERAM</name>
<evidence type="ECO:0000313" key="5">
    <source>
        <dbReference type="Proteomes" id="UP001148838"/>
    </source>
</evidence>
<evidence type="ECO:0000313" key="4">
    <source>
        <dbReference type="EMBL" id="KAJ4428784.1"/>
    </source>
</evidence>
<dbReference type="EMBL" id="JAJSOF020000036">
    <property type="protein sequence ID" value="KAJ4428784.1"/>
    <property type="molecule type" value="Genomic_DNA"/>
</dbReference>
<dbReference type="InterPro" id="IPR050863">
    <property type="entry name" value="CenT-Element_Derived"/>
</dbReference>
<comment type="caution">
    <text evidence="4">The sequence shown here is derived from an EMBL/GenBank/DDBJ whole genome shotgun (WGS) entry which is preliminary data.</text>
</comment>
<keyword evidence="5" id="KW-1185">Reference proteome</keyword>
<comment type="subcellular location">
    <subcellularLocation>
        <location evidence="1">Nucleus</location>
    </subcellularLocation>
</comment>
<feature type="domain" description="DDE-1" evidence="3">
    <location>
        <begin position="263"/>
        <end position="317"/>
    </location>
</feature>
<feature type="compositionally biased region" description="Basic residues" evidence="2">
    <location>
        <begin position="418"/>
        <end position="429"/>
    </location>
</feature>
<dbReference type="Pfam" id="PF03184">
    <property type="entry name" value="DDE_1"/>
    <property type="match status" value="1"/>
</dbReference>
<evidence type="ECO:0000256" key="2">
    <source>
        <dbReference type="SAM" id="MobiDB-lite"/>
    </source>
</evidence>